<dbReference type="PANTHER" id="PTHR36695">
    <property type="entry name" value="AGAP008648-PA"/>
    <property type="match status" value="1"/>
</dbReference>
<dbReference type="KEGG" id="foc:113218205"/>
<dbReference type="InterPro" id="IPR022041">
    <property type="entry name" value="Methyltransf_FA"/>
</dbReference>
<sequence>MAQHQHEFETPDRMEYTFLPVTAGSILFKVQAANDAHIALTPGPNDTEPQYEIFIGGWGNAKSAIRKNKQKPDAAIVDTPGILSAAEPRGFWMRWNHGELSVGKEGVAEPFLYWKDPEPFGIGHYGICTGWGATGTWYIEDGDRSKRVDTEDKLEYNWHHVQQGCLNVEVCCPHNAHLALTCGPCDSDPMYEVLLGGWENMASVIRYRREKPDKVRVNTPAILSQGEYRRFCVAWKNGRVWVADATGRTLMEWEDPNPFGISHFGARTAWGSSGKWRVCAAERPEYSAEPSAPPAQLAAGALPGWAVDGGNKGGCATWVDCTHGVVPPNAVQAGFDGEQLYVGRARHAGDIIPGKVVPSHQVCYIPWGGAEQAKTEYQVLCNCDPVWMPATEGRVPTGALPAGETEGVEPLFIGRATHNGVMCVGKVQETHGVCYVPYGGKEMAFKEYEVLCAQ</sequence>
<feature type="domain" description="Farnesoic acid O-methyl transferase" evidence="1">
    <location>
        <begin position="14"/>
        <end position="140"/>
    </location>
</feature>
<dbReference type="Pfam" id="PF11901">
    <property type="entry name" value="DM9"/>
    <property type="match status" value="1"/>
</dbReference>
<protein>
    <submittedName>
        <fullName evidence="3">Uncharacterized protein LOC113218205</fullName>
    </submittedName>
</protein>
<accession>A0A6J1TRV4</accession>
<dbReference type="SMART" id="SM00696">
    <property type="entry name" value="DM9"/>
    <property type="match status" value="2"/>
</dbReference>
<name>A0A6J1TRV4_FRAOC</name>
<evidence type="ECO:0000313" key="3">
    <source>
        <dbReference type="RefSeq" id="XP_026294240.1"/>
    </source>
</evidence>
<dbReference type="RefSeq" id="XP_026294240.1">
    <property type="nucleotide sequence ID" value="XM_026438455.2"/>
</dbReference>
<dbReference type="AlphaFoldDB" id="A0A6J1TRV4"/>
<feature type="domain" description="Farnesoic acid O-methyl transferase" evidence="1">
    <location>
        <begin position="157"/>
        <end position="278"/>
    </location>
</feature>
<reference evidence="3" key="1">
    <citation type="submission" date="2025-08" db="UniProtKB">
        <authorList>
            <consortium name="RefSeq"/>
        </authorList>
    </citation>
    <scope>IDENTIFICATION</scope>
    <source>
        <tissue evidence="3">Whole organism</tissue>
    </source>
</reference>
<dbReference type="Pfam" id="PF12248">
    <property type="entry name" value="Methyltransf_FA"/>
    <property type="match status" value="2"/>
</dbReference>
<dbReference type="Proteomes" id="UP000504606">
    <property type="component" value="Unplaced"/>
</dbReference>
<evidence type="ECO:0000259" key="1">
    <source>
        <dbReference type="Pfam" id="PF12248"/>
    </source>
</evidence>
<gene>
    <name evidence="3" type="primary">LOC113218205</name>
</gene>
<dbReference type="OrthoDB" id="2142040at2759"/>
<proteinExistence type="predicted"/>
<dbReference type="InterPro" id="IPR006616">
    <property type="entry name" value="DM9_repeat"/>
</dbReference>
<dbReference type="GeneID" id="113218205"/>
<evidence type="ECO:0000313" key="2">
    <source>
        <dbReference type="Proteomes" id="UP000504606"/>
    </source>
</evidence>
<keyword evidence="2" id="KW-1185">Reference proteome</keyword>
<dbReference type="PANTHER" id="PTHR36695:SF12">
    <property type="entry name" value="AGAP008648-PA"/>
    <property type="match status" value="1"/>
</dbReference>
<organism evidence="2 3">
    <name type="scientific">Frankliniella occidentalis</name>
    <name type="common">Western flower thrips</name>
    <name type="synonym">Euthrips occidentalis</name>
    <dbReference type="NCBI Taxonomy" id="133901"/>
    <lineage>
        <taxon>Eukaryota</taxon>
        <taxon>Metazoa</taxon>
        <taxon>Ecdysozoa</taxon>
        <taxon>Arthropoda</taxon>
        <taxon>Hexapoda</taxon>
        <taxon>Insecta</taxon>
        <taxon>Pterygota</taxon>
        <taxon>Neoptera</taxon>
        <taxon>Paraneoptera</taxon>
        <taxon>Thysanoptera</taxon>
        <taxon>Terebrantia</taxon>
        <taxon>Thripoidea</taxon>
        <taxon>Thripidae</taxon>
        <taxon>Frankliniella</taxon>
    </lineage>
</organism>